<name>A0A9P9YGL9_9MUSC</name>
<evidence type="ECO:0000313" key="3">
    <source>
        <dbReference type="Proteomes" id="UP001059596"/>
    </source>
</evidence>
<sequence length="60" mass="7113">MVDWCSHRAAIILPPSTIHQQSQWRMQNFLRRMVAPWEHQSSMHERSQPFRLDGLRGTGL</sequence>
<organism evidence="2 3">
    <name type="scientific">Drosophila gunungcola</name>
    <name type="common">fruit fly</name>
    <dbReference type="NCBI Taxonomy" id="103775"/>
    <lineage>
        <taxon>Eukaryota</taxon>
        <taxon>Metazoa</taxon>
        <taxon>Ecdysozoa</taxon>
        <taxon>Arthropoda</taxon>
        <taxon>Hexapoda</taxon>
        <taxon>Insecta</taxon>
        <taxon>Pterygota</taxon>
        <taxon>Neoptera</taxon>
        <taxon>Endopterygota</taxon>
        <taxon>Diptera</taxon>
        <taxon>Brachycera</taxon>
        <taxon>Muscomorpha</taxon>
        <taxon>Ephydroidea</taxon>
        <taxon>Drosophilidae</taxon>
        <taxon>Drosophila</taxon>
        <taxon>Sophophora</taxon>
    </lineage>
</organism>
<evidence type="ECO:0000256" key="1">
    <source>
        <dbReference type="SAM" id="MobiDB-lite"/>
    </source>
</evidence>
<accession>A0A9P9YGL9</accession>
<evidence type="ECO:0000313" key="2">
    <source>
        <dbReference type="EMBL" id="KAI8036596.1"/>
    </source>
</evidence>
<reference evidence="2" key="1">
    <citation type="journal article" date="2023" name="Genome Biol. Evol.">
        <title>Long-read-based Genome Assembly of Drosophila gunungcola Reveals Fewer Chemosensory Genes in Flower-breeding Species.</title>
        <authorList>
            <person name="Negi A."/>
            <person name="Liao B.Y."/>
            <person name="Yeh S.D."/>
        </authorList>
    </citation>
    <scope>NUCLEOTIDE SEQUENCE</scope>
    <source>
        <strain evidence="2">Sukarami</strain>
    </source>
</reference>
<keyword evidence="3" id="KW-1185">Reference proteome</keyword>
<dbReference type="AlphaFoldDB" id="A0A9P9YGL9"/>
<protein>
    <submittedName>
        <fullName evidence="2">Uncharacterized protein</fullName>
    </submittedName>
</protein>
<proteinExistence type="predicted"/>
<feature type="region of interest" description="Disordered" evidence="1">
    <location>
        <begin position="39"/>
        <end position="60"/>
    </location>
</feature>
<dbReference type="Proteomes" id="UP001059596">
    <property type="component" value="Unassembled WGS sequence"/>
</dbReference>
<gene>
    <name evidence="2" type="ORF">M5D96_010624</name>
</gene>
<comment type="caution">
    <text evidence="2">The sequence shown here is derived from an EMBL/GenBank/DDBJ whole genome shotgun (WGS) entry which is preliminary data.</text>
</comment>
<dbReference type="EMBL" id="JAMKOV010000016">
    <property type="protein sequence ID" value="KAI8036596.1"/>
    <property type="molecule type" value="Genomic_DNA"/>
</dbReference>